<dbReference type="GO" id="GO:0007508">
    <property type="term" value="P:larval heart development"/>
    <property type="evidence" value="ECO:0007669"/>
    <property type="project" value="TreeGrafter"/>
</dbReference>
<accession>A0AAN7S2X8</accession>
<name>A0AAN7S2X8_MYCAM</name>
<proteinExistence type="predicted"/>
<comment type="caution">
    <text evidence="2">The sequence shown here is derived from an EMBL/GenBank/DDBJ whole genome shotgun (WGS) entry which is preliminary data.</text>
</comment>
<evidence type="ECO:0000256" key="1">
    <source>
        <dbReference type="SAM" id="MobiDB-lite"/>
    </source>
</evidence>
<sequence length="541" mass="65773">MEKATLEQVHLKATVAVDESMPQQIFGIVFCKQYGEKRREEKRREEKRREEKREEKRREEKRREEKRREEKRREEKRREEKRREEKRRESYNPYSLGMKQNQIQDRKSAEGLSRRVLAAVAKIKILILKHYISENLNTPVLNPPPKNIPRFSQECVQGPVLVNIFAINLEHRLNREGEKRGEERRGEERRGEERRGEERRGEERRGEERERRGEGEERRGEGEERERRGEERRGEERRGEERRGEERRGEERRGEERRGEERRGEERRGEERREEERRGEKRREEKRREEKRREEKRREEKRREEKRREEKRREEKRRDADQHQRPQDDEFRHKEKTAWEMIWDMGEGSIGLPLLVALTAYPGSVRLLNDNCQVFGSGALALSLIRFFVIKIVCRCNRKLLMDAVWKTHLEFHLLRDVKDNKKSFYRYNSSKRKTKKNVGLLLNWTDNMATKTTEKTEVLKVFFKSVFTGRPAFSSPRLRKTYFKVEEDQVREHLPKLNVWKFMDLHKIHHQVQKKLVNVSVGLLLIIFERSWRLGLIAEN</sequence>
<reference evidence="2 3" key="1">
    <citation type="journal article" date="2023" name="J. Hered.">
        <title>Chromosome-level genome of the wood stork (Mycteria americana) provides insight into avian chromosome evolution.</title>
        <authorList>
            <person name="Flamio R. Jr."/>
            <person name="Ramstad K.M."/>
        </authorList>
    </citation>
    <scope>NUCLEOTIDE SEQUENCE [LARGE SCALE GENOMIC DNA]</scope>
    <source>
        <strain evidence="2">JAX WOST 10</strain>
    </source>
</reference>
<evidence type="ECO:0000313" key="3">
    <source>
        <dbReference type="Proteomes" id="UP001333110"/>
    </source>
</evidence>
<dbReference type="GO" id="GO:0031012">
    <property type="term" value="C:extracellular matrix"/>
    <property type="evidence" value="ECO:0007669"/>
    <property type="project" value="TreeGrafter"/>
</dbReference>
<dbReference type="PANTHER" id="PTHR33395">
    <property type="entry name" value="TRANSCRIPTASE, PUTATIVE-RELATED-RELATED"/>
    <property type="match status" value="1"/>
</dbReference>
<keyword evidence="3" id="KW-1185">Reference proteome</keyword>
<organism evidence="2 3">
    <name type="scientific">Mycteria americana</name>
    <name type="common">Wood stork</name>
    <dbReference type="NCBI Taxonomy" id="33587"/>
    <lineage>
        <taxon>Eukaryota</taxon>
        <taxon>Metazoa</taxon>
        <taxon>Chordata</taxon>
        <taxon>Craniata</taxon>
        <taxon>Vertebrata</taxon>
        <taxon>Euteleostomi</taxon>
        <taxon>Archelosauria</taxon>
        <taxon>Archosauria</taxon>
        <taxon>Dinosauria</taxon>
        <taxon>Saurischia</taxon>
        <taxon>Theropoda</taxon>
        <taxon>Coelurosauria</taxon>
        <taxon>Aves</taxon>
        <taxon>Neognathae</taxon>
        <taxon>Neoaves</taxon>
        <taxon>Aequornithes</taxon>
        <taxon>Ciconiiformes</taxon>
        <taxon>Ciconiidae</taxon>
        <taxon>Mycteria</taxon>
    </lineage>
</organism>
<dbReference type="EMBL" id="JAUNZN010000001">
    <property type="protein sequence ID" value="KAK4830239.1"/>
    <property type="molecule type" value="Genomic_DNA"/>
</dbReference>
<feature type="region of interest" description="Disordered" evidence="1">
    <location>
        <begin position="309"/>
        <end position="331"/>
    </location>
</feature>
<feature type="region of interest" description="Disordered" evidence="1">
    <location>
        <begin position="36"/>
        <end position="109"/>
    </location>
</feature>
<feature type="compositionally biased region" description="Basic and acidic residues" evidence="1">
    <location>
        <begin position="36"/>
        <end position="90"/>
    </location>
</feature>
<gene>
    <name evidence="2" type="ORF">QYF61_009306</name>
</gene>
<dbReference type="AlphaFoldDB" id="A0AAN7S2X8"/>
<evidence type="ECO:0000313" key="2">
    <source>
        <dbReference type="EMBL" id="KAK4830239.1"/>
    </source>
</evidence>
<feature type="region of interest" description="Disordered" evidence="1">
    <location>
        <begin position="177"/>
        <end position="245"/>
    </location>
</feature>
<dbReference type="Proteomes" id="UP001333110">
    <property type="component" value="Unassembled WGS sequence"/>
</dbReference>
<protein>
    <submittedName>
        <fullName evidence="2">Uncharacterized protein</fullName>
    </submittedName>
</protein>
<dbReference type="GO" id="GO:0061343">
    <property type="term" value="P:cell adhesion involved in heart morphogenesis"/>
    <property type="evidence" value="ECO:0007669"/>
    <property type="project" value="TreeGrafter"/>
</dbReference>
<dbReference type="PANTHER" id="PTHR33395:SF22">
    <property type="entry name" value="REVERSE TRANSCRIPTASE DOMAIN-CONTAINING PROTEIN"/>
    <property type="match status" value="1"/>
</dbReference>